<reference evidence="2 3" key="1">
    <citation type="journal article" date="2023" name="Int. J. Mol. Sci.">
        <title>De Novo Assembly and Annotation of 11 Diverse Shrub Willow (Salix) Genomes Reveals Novel Gene Organization in Sex-Linked Regions.</title>
        <authorList>
            <person name="Hyden B."/>
            <person name="Feng K."/>
            <person name="Yates T.B."/>
            <person name="Jawdy S."/>
            <person name="Cereghino C."/>
            <person name="Smart L.B."/>
            <person name="Muchero W."/>
        </authorList>
    </citation>
    <scope>NUCLEOTIDE SEQUENCE [LARGE SCALE GENOMIC DNA]</scope>
    <source>
        <tissue evidence="2">Shoot tip</tissue>
    </source>
</reference>
<protein>
    <submittedName>
        <fullName evidence="2">Uncharacterized protein</fullName>
    </submittedName>
</protein>
<dbReference type="AlphaFoldDB" id="A0AAD6J6L3"/>
<sequence>MNLDELWFFSFGWILVLIRLGGEEILLVFFGFIFLGGVLQPSSCSWELLSLLWVAVQLGWKLPLSFILVLDRLGSCAVVLSFFLFVPALACCVHGMHGRGPLCAGS</sequence>
<proteinExistence type="predicted"/>
<feature type="transmembrane region" description="Helical" evidence="1">
    <location>
        <begin position="6"/>
        <end position="39"/>
    </location>
</feature>
<feature type="transmembrane region" description="Helical" evidence="1">
    <location>
        <begin position="76"/>
        <end position="96"/>
    </location>
</feature>
<keyword evidence="1" id="KW-0812">Transmembrane</keyword>
<organism evidence="2 3">
    <name type="scientific">Salix udensis</name>
    <dbReference type="NCBI Taxonomy" id="889485"/>
    <lineage>
        <taxon>Eukaryota</taxon>
        <taxon>Viridiplantae</taxon>
        <taxon>Streptophyta</taxon>
        <taxon>Embryophyta</taxon>
        <taxon>Tracheophyta</taxon>
        <taxon>Spermatophyta</taxon>
        <taxon>Magnoliopsida</taxon>
        <taxon>eudicotyledons</taxon>
        <taxon>Gunneridae</taxon>
        <taxon>Pentapetalae</taxon>
        <taxon>rosids</taxon>
        <taxon>fabids</taxon>
        <taxon>Malpighiales</taxon>
        <taxon>Salicaceae</taxon>
        <taxon>Saliceae</taxon>
        <taxon>Salix</taxon>
    </lineage>
</organism>
<evidence type="ECO:0000256" key="1">
    <source>
        <dbReference type="SAM" id="Phobius"/>
    </source>
</evidence>
<keyword evidence="1" id="KW-1133">Transmembrane helix</keyword>
<gene>
    <name evidence="2" type="ORF">OIU84_015492</name>
</gene>
<accession>A0AAD6J6L3</accession>
<keyword evidence="1" id="KW-0472">Membrane</keyword>
<dbReference type="Proteomes" id="UP001162972">
    <property type="component" value="Chromosome 14"/>
</dbReference>
<comment type="caution">
    <text evidence="2">The sequence shown here is derived from an EMBL/GenBank/DDBJ whole genome shotgun (WGS) entry which is preliminary data.</text>
</comment>
<keyword evidence="3" id="KW-1185">Reference proteome</keyword>
<feature type="transmembrane region" description="Helical" evidence="1">
    <location>
        <begin position="51"/>
        <end position="70"/>
    </location>
</feature>
<evidence type="ECO:0000313" key="3">
    <source>
        <dbReference type="Proteomes" id="UP001162972"/>
    </source>
</evidence>
<dbReference type="EMBL" id="JAPFFJ010000019">
    <property type="protein sequence ID" value="KAJ6399841.1"/>
    <property type="molecule type" value="Genomic_DNA"/>
</dbReference>
<evidence type="ECO:0000313" key="2">
    <source>
        <dbReference type="EMBL" id="KAJ6399841.1"/>
    </source>
</evidence>
<name>A0AAD6J6L3_9ROSI</name>